<dbReference type="SUPFAM" id="SSF52540">
    <property type="entry name" value="P-loop containing nucleoside triphosphate hydrolases"/>
    <property type="match status" value="1"/>
</dbReference>
<organism evidence="1 2">
    <name type="scientific">Acetatifactor muris</name>
    <dbReference type="NCBI Taxonomy" id="879566"/>
    <lineage>
        <taxon>Bacteria</taxon>
        <taxon>Bacillati</taxon>
        <taxon>Bacillota</taxon>
        <taxon>Clostridia</taxon>
        <taxon>Lachnospirales</taxon>
        <taxon>Lachnospiraceae</taxon>
        <taxon>Acetatifactor</taxon>
    </lineage>
</organism>
<protein>
    <recommendedName>
        <fullName evidence="3">AAA-ATPase</fullName>
    </recommendedName>
</protein>
<proteinExistence type="predicted"/>
<dbReference type="Pfam" id="PF14516">
    <property type="entry name" value="AAA_35"/>
    <property type="match status" value="1"/>
</dbReference>
<evidence type="ECO:0000313" key="1">
    <source>
        <dbReference type="EMBL" id="SOY28977.1"/>
    </source>
</evidence>
<sequence>MNRYFNTEGQCNPMMHYMVRLDDRVGEIKRRFVDPGKYFVINRGRQYGKTTTLYALEEYLQDSYIVVSVDFQEISTAEYRDEFTFTRAFLRLFTEALQGKGVDIDGLEQAVTGAGEDRQMTLGEMFGLLSRFCGEVSRPVVLMADEVDHGGNYQVFLDFLAQLRGYYLKRGKKPAFHSVILAGVYDIKNLKLKIRPEEEHQYNSPWNIAAEFNVEMELSSAQIRNMLEEYELDQRTGMDTAAVAEEIYQYTSGYPYLVSAICKILDERLPEYEGYVDQGSIWSGEGIREAVAEILKARIPLFDSMVRQLDLYPDLKDVLKQILYEGQKLSYSPDTKPINMGLVFGFLKEKDGHVAVSNRIFEMRLMNLFITEESVGSDAFKQGLSDVNQFIRDGRLDMERVLEKFVEYFHEVYGDNDEKFIEKYGRKFFLLYLKPIINGTGNYYLEAQTRDAGRTDVVVDYRGEQFVVEMKIWHGNEYNERGEKQLVDYLEYFRQKKGYMLSFNFNKKKEIGVKSIAVGEKEIVEAVV</sequence>
<dbReference type="AlphaFoldDB" id="A0A2K4ZET2"/>
<dbReference type="InterPro" id="IPR027417">
    <property type="entry name" value="P-loop_NTPase"/>
</dbReference>
<name>A0A2K4ZET2_9FIRM</name>
<dbReference type="EMBL" id="OFSM01000007">
    <property type="protein sequence ID" value="SOY28977.1"/>
    <property type="molecule type" value="Genomic_DNA"/>
</dbReference>
<evidence type="ECO:0000313" key="2">
    <source>
        <dbReference type="Proteomes" id="UP000236311"/>
    </source>
</evidence>
<dbReference type="OrthoDB" id="5486659at2"/>
<evidence type="ECO:0008006" key="3">
    <source>
        <dbReference type="Google" id="ProtNLM"/>
    </source>
</evidence>
<reference evidence="1 2" key="1">
    <citation type="submission" date="2018-01" db="EMBL/GenBank/DDBJ databases">
        <authorList>
            <person name="Gaut B.S."/>
            <person name="Morton B.R."/>
            <person name="Clegg M.T."/>
            <person name="Duvall M.R."/>
        </authorList>
    </citation>
    <scope>NUCLEOTIDE SEQUENCE [LARGE SCALE GENOMIC DNA]</scope>
    <source>
        <strain evidence="1">GP69</strain>
    </source>
</reference>
<dbReference type="Proteomes" id="UP000236311">
    <property type="component" value="Unassembled WGS sequence"/>
</dbReference>
<keyword evidence="2" id="KW-1185">Reference proteome</keyword>
<dbReference type="RefSeq" id="WP_103239039.1">
    <property type="nucleotide sequence ID" value="NZ_JANJZD010000022.1"/>
</dbReference>
<dbReference type="Gene3D" id="3.40.50.300">
    <property type="entry name" value="P-loop containing nucleotide triphosphate hydrolases"/>
    <property type="match status" value="1"/>
</dbReference>
<gene>
    <name evidence="1" type="ORF">AMURIS_01692</name>
</gene>
<accession>A0A2K4ZET2</accession>